<evidence type="ECO:0000256" key="1">
    <source>
        <dbReference type="SAM" id="MobiDB-lite"/>
    </source>
</evidence>
<keyword evidence="2" id="KW-0812">Transmembrane</keyword>
<name>A0A0L8BLK9_ENSAD</name>
<dbReference type="RefSeq" id="WP_053251162.1">
    <property type="nucleotide sequence ID" value="NZ_LGAP01000019.1"/>
</dbReference>
<dbReference type="Pfam" id="PF04186">
    <property type="entry name" value="FxsA"/>
    <property type="match status" value="1"/>
</dbReference>
<dbReference type="PANTHER" id="PTHR35335">
    <property type="entry name" value="UPF0716 PROTEIN FXSA"/>
    <property type="match status" value="1"/>
</dbReference>
<dbReference type="PANTHER" id="PTHR35335:SF1">
    <property type="entry name" value="UPF0716 PROTEIN FXSA"/>
    <property type="match status" value="1"/>
</dbReference>
<dbReference type="OrthoDB" id="9792788at2"/>
<evidence type="ECO:0000313" key="3">
    <source>
        <dbReference type="EMBL" id="KOF15434.1"/>
    </source>
</evidence>
<evidence type="ECO:0000256" key="2">
    <source>
        <dbReference type="SAM" id="Phobius"/>
    </source>
</evidence>
<feature type="region of interest" description="Disordered" evidence="1">
    <location>
        <begin position="124"/>
        <end position="168"/>
    </location>
</feature>
<feature type="transmembrane region" description="Helical" evidence="2">
    <location>
        <begin position="30"/>
        <end position="56"/>
    </location>
</feature>
<proteinExistence type="predicted"/>
<dbReference type="GO" id="GO:0016020">
    <property type="term" value="C:membrane"/>
    <property type="evidence" value="ECO:0007669"/>
    <property type="project" value="InterPro"/>
</dbReference>
<dbReference type="EMBL" id="LGAP01000019">
    <property type="protein sequence ID" value="KOF15434.1"/>
    <property type="molecule type" value="Genomic_DNA"/>
</dbReference>
<dbReference type="InterPro" id="IPR007313">
    <property type="entry name" value="FxsA"/>
</dbReference>
<keyword evidence="2" id="KW-1133">Transmembrane helix</keyword>
<feature type="transmembrane region" description="Helical" evidence="2">
    <location>
        <begin position="77"/>
        <end position="102"/>
    </location>
</feature>
<gene>
    <name evidence="3" type="ORF">AC244_23175</name>
</gene>
<dbReference type="NCBIfam" id="NF008528">
    <property type="entry name" value="PRK11463.1-2"/>
    <property type="match status" value="1"/>
</dbReference>
<dbReference type="AlphaFoldDB" id="A0A0L8BLK9"/>
<accession>A0A0L8BLK9</accession>
<evidence type="ECO:0000313" key="4">
    <source>
        <dbReference type="Proteomes" id="UP000037425"/>
    </source>
</evidence>
<dbReference type="Proteomes" id="UP000037425">
    <property type="component" value="Unassembled WGS sequence"/>
</dbReference>
<reference evidence="4" key="1">
    <citation type="submission" date="2015-07" db="EMBL/GenBank/DDBJ databases">
        <title>Whole genome sequence of an Ensifer adhaerens strain isolated from a cave pool in the Wind Cave National Park.</title>
        <authorList>
            <person name="Eng W.W.H."/>
            <person name="Gan H.M."/>
            <person name="Barton H.A."/>
            <person name="Savka M.A."/>
        </authorList>
    </citation>
    <scope>NUCLEOTIDE SEQUENCE [LARGE SCALE GENOMIC DNA]</scope>
    <source>
        <strain evidence="4">SD006</strain>
    </source>
</reference>
<comment type="caution">
    <text evidence="3">The sequence shown here is derived from an EMBL/GenBank/DDBJ whole genome shotgun (WGS) entry which is preliminary data.</text>
</comment>
<organism evidence="3 4">
    <name type="scientific">Ensifer adhaerens</name>
    <name type="common">Sinorhizobium morelense</name>
    <dbReference type="NCBI Taxonomy" id="106592"/>
    <lineage>
        <taxon>Bacteria</taxon>
        <taxon>Pseudomonadati</taxon>
        <taxon>Pseudomonadota</taxon>
        <taxon>Alphaproteobacteria</taxon>
        <taxon>Hyphomicrobiales</taxon>
        <taxon>Rhizobiaceae</taxon>
        <taxon>Sinorhizobium/Ensifer group</taxon>
        <taxon>Ensifer</taxon>
    </lineage>
</organism>
<keyword evidence="2" id="KW-0472">Membrane</keyword>
<dbReference type="PATRIC" id="fig|106592.7.peg.2518"/>
<sequence>MRSMLIPLVILGLPLAEIAGFVIVGREIGLAMTLLLVLLSAIAGVVLLRLQGFAVIKRVQEATRSGSDPGREVLGGALMFVAALLLMVPGFISDIFGLLLFVPPVRHAVAGYLRSKMTVVTAASSQSWRGPGQTPEERAQPRVIDLGEGEFSRTDDDEPNPSEERRRQ</sequence>
<protein>
    <submittedName>
        <fullName evidence="3">Membrane protein</fullName>
    </submittedName>
</protein>